<evidence type="ECO:0000256" key="17">
    <source>
        <dbReference type="ARBA" id="ARBA00040123"/>
    </source>
</evidence>
<evidence type="ECO:0000259" key="24">
    <source>
        <dbReference type="Pfam" id="PF03061"/>
    </source>
</evidence>
<comment type="catalytic activity">
    <reaction evidence="13">
        <text>(5Z,8Z,11Z,14Z)-eicosatetraenoyl-CoA + H2O = (5Z,8Z,11Z,14Z)-eicosatetraenoate + CoA + H(+)</text>
        <dbReference type="Rhea" id="RHEA:40151"/>
        <dbReference type="ChEBI" id="CHEBI:15377"/>
        <dbReference type="ChEBI" id="CHEBI:15378"/>
        <dbReference type="ChEBI" id="CHEBI:32395"/>
        <dbReference type="ChEBI" id="CHEBI:57287"/>
        <dbReference type="ChEBI" id="CHEBI:57368"/>
    </reaction>
    <physiologicalReaction direction="left-to-right" evidence="13">
        <dbReference type="Rhea" id="RHEA:40152"/>
    </physiologicalReaction>
</comment>
<dbReference type="EC" id="3.1.2.2" evidence="16"/>
<evidence type="ECO:0000256" key="6">
    <source>
        <dbReference type="ARBA" id="ARBA00022703"/>
    </source>
</evidence>
<evidence type="ECO:0000256" key="12">
    <source>
        <dbReference type="ARBA" id="ARBA00023273"/>
    </source>
</evidence>
<evidence type="ECO:0000256" key="9">
    <source>
        <dbReference type="ARBA" id="ARBA00022946"/>
    </source>
</evidence>
<accession>A0A1N7CTQ7</accession>
<comment type="catalytic activity">
    <reaction evidence="21">
        <text>decanoyl-CoA + H2O = decanoate + CoA + H(+)</text>
        <dbReference type="Rhea" id="RHEA:40059"/>
        <dbReference type="ChEBI" id="CHEBI:15377"/>
        <dbReference type="ChEBI" id="CHEBI:15378"/>
        <dbReference type="ChEBI" id="CHEBI:27689"/>
        <dbReference type="ChEBI" id="CHEBI:57287"/>
        <dbReference type="ChEBI" id="CHEBI:61430"/>
    </reaction>
    <physiologicalReaction direction="left-to-right" evidence="21">
        <dbReference type="Rhea" id="RHEA:40060"/>
    </physiologicalReaction>
</comment>
<dbReference type="SUPFAM" id="SSF54637">
    <property type="entry name" value="Thioesterase/thiol ester dehydrase-isomerase"/>
    <property type="match status" value="1"/>
</dbReference>
<dbReference type="GO" id="GO:0005737">
    <property type="term" value="C:cytoplasm"/>
    <property type="evidence" value="ECO:0007669"/>
    <property type="project" value="UniProtKB-SubCell"/>
</dbReference>
<dbReference type="InterPro" id="IPR006683">
    <property type="entry name" value="Thioestr_dom"/>
</dbReference>
<evidence type="ECO:0000256" key="7">
    <source>
        <dbReference type="ARBA" id="ARBA00022801"/>
    </source>
</evidence>
<dbReference type="PANTHER" id="PTHR12418:SF19">
    <property type="entry name" value="ACYL-COENZYME A THIOESTERASE THEM4"/>
    <property type="match status" value="1"/>
</dbReference>
<evidence type="ECO:0000256" key="8">
    <source>
        <dbReference type="ARBA" id="ARBA00022832"/>
    </source>
</evidence>
<comment type="catalytic activity">
    <reaction evidence="22">
        <text>dodecanoyl-CoA + H2O = dodecanoate + CoA + H(+)</text>
        <dbReference type="Rhea" id="RHEA:30135"/>
        <dbReference type="ChEBI" id="CHEBI:15377"/>
        <dbReference type="ChEBI" id="CHEBI:15378"/>
        <dbReference type="ChEBI" id="CHEBI:18262"/>
        <dbReference type="ChEBI" id="CHEBI:57287"/>
        <dbReference type="ChEBI" id="CHEBI:57375"/>
    </reaction>
    <physiologicalReaction direction="left-to-right" evidence="22">
        <dbReference type="Rhea" id="RHEA:30136"/>
    </physiologicalReaction>
</comment>
<evidence type="ECO:0000256" key="20">
    <source>
        <dbReference type="ARBA" id="ARBA00047734"/>
    </source>
</evidence>
<dbReference type="Pfam" id="PF03061">
    <property type="entry name" value="4HBT"/>
    <property type="match status" value="1"/>
</dbReference>
<dbReference type="Gene3D" id="3.10.129.10">
    <property type="entry name" value="Hotdog Thioesterase"/>
    <property type="match status" value="1"/>
</dbReference>
<evidence type="ECO:0000256" key="22">
    <source>
        <dbReference type="ARBA" id="ARBA00048074"/>
    </source>
</evidence>
<keyword evidence="10" id="KW-0443">Lipid metabolism</keyword>
<evidence type="ECO:0000256" key="21">
    <source>
        <dbReference type="ARBA" id="ARBA00047969"/>
    </source>
</evidence>
<dbReference type="InterPro" id="IPR029069">
    <property type="entry name" value="HotDog_dom_sf"/>
</dbReference>
<evidence type="ECO:0000256" key="18">
    <source>
        <dbReference type="ARBA" id="ARBA00043210"/>
    </source>
</evidence>
<evidence type="ECO:0000256" key="13">
    <source>
        <dbReference type="ARBA" id="ARBA00035852"/>
    </source>
</evidence>
<keyword evidence="4" id="KW-1003">Cell membrane</keyword>
<proteinExistence type="inferred from homology"/>
<evidence type="ECO:0000256" key="2">
    <source>
        <dbReference type="ARBA" id="ARBA00004496"/>
    </source>
</evidence>
<dbReference type="InterPro" id="IPR052365">
    <property type="entry name" value="THEM4/THEM5_acyl-CoA_thioest"/>
</dbReference>
<comment type="catalytic activity">
    <reaction evidence="14">
        <text>(9Z)-octadecenoyl-CoA + H2O = (9Z)-octadecenoate + CoA + H(+)</text>
        <dbReference type="Rhea" id="RHEA:40139"/>
        <dbReference type="ChEBI" id="CHEBI:15377"/>
        <dbReference type="ChEBI" id="CHEBI:15378"/>
        <dbReference type="ChEBI" id="CHEBI:30823"/>
        <dbReference type="ChEBI" id="CHEBI:57287"/>
        <dbReference type="ChEBI" id="CHEBI:57387"/>
    </reaction>
    <physiologicalReaction direction="left-to-right" evidence="14">
        <dbReference type="Rhea" id="RHEA:40140"/>
    </physiologicalReaction>
</comment>
<protein>
    <recommendedName>
        <fullName evidence="17">Acyl-coenzyme A thioesterase THEM4</fullName>
        <ecNumber evidence="16">3.1.2.2</ecNumber>
    </recommendedName>
    <alternativeName>
        <fullName evidence="18">Thioesterase superfamily member 4</fullName>
    </alternativeName>
</protein>
<dbReference type="GO" id="GO:0016020">
    <property type="term" value="C:membrane"/>
    <property type="evidence" value="ECO:0007669"/>
    <property type="project" value="UniProtKB-SubCell"/>
</dbReference>
<comment type="similarity">
    <text evidence="15">Belongs to the THEM4/THEM5 thioesterase family.</text>
</comment>
<evidence type="ECO:0000256" key="11">
    <source>
        <dbReference type="ARBA" id="ARBA00023136"/>
    </source>
</evidence>
<dbReference type="EMBL" id="FTNT01000001">
    <property type="protein sequence ID" value="SIR66845.1"/>
    <property type="molecule type" value="Genomic_DNA"/>
</dbReference>
<comment type="catalytic activity">
    <reaction evidence="23">
        <text>tetradecanoyl-CoA + H2O = tetradecanoate + CoA + H(+)</text>
        <dbReference type="Rhea" id="RHEA:40119"/>
        <dbReference type="ChEBI" id="CHEBI:15377"/>
        <dbReference type="ChEBI" id="CHEBI:15378"/>
        <dbReference type="ChEBI" id="CHEBI:30807"/>
        <dbReference type="ChEBI" id="CHEBI:57287"/>
        <dbReference type="ChEBI" id="CHEBI:57385"/>
    </reaction>
    <physiologicalReaction direction="left-to-right" evidence="23">
        <dbReference type="Rhea" id="RHEA:40120"/>
    </physiologicalReaction>
</comment>
<evidence type="ECO:0000256" key="1">
    <source>
        <dbReference type="ARBA" id="ARBA00004170"/>
    </source>
</evidence>
<dbReference type="RefSeq" id="WP_234974177.1">
    <property type="nucleotide sequence ID" value="NZ_FTNT01000001.1"/>
</dbReference>
<evidence type="ECO:0000256" key="16">
    <source>
        <dbReference type="ARBA" id="ARBA00038848"/>
    </source>
</evidence>
<keyword evidence="9" id="KW-0809">Transit peptide</keyword>
<evidence type="ECO:0000256" key="19">
    <source>
        <dbReference type="ARBA" id="ARBA00047588"/>
    </source>
</evidence>
<keyword evidence="7" id="KW-0378">Hydrolase</keyword>
<dbReference type="GO" id="GO:0016787">
    <property type="term" value="F:hydrolase activity"/>
    <property type="evidence" value="ECO:0007669"/>
    <property type="project" value="UniProtKB-KW"/>
</dbReference>
<comment type="catalytic activity">
    <reaction evidence="19">
        <text>octanoyl-CoA + H2O = octanoate + CoA + H(+)</text>
        <dbReference type="Rhea" id="RHEA:30143"/>
        <dbReference type="ChEBI" id="CHEBI:15377"/>
        <dbReference type="ChEBI" id="CHEBI:15378"/>
        <dbReference type="ChEBI" id="CHEBI:25646"/>
        <dbReference type="ChEBI" id="CHEBI:57287"/>
        <dbReference type="ChEBI" id="CHEBI:57386"/>
    </reaction>
    <physiologicalReaction direction="left-to-right" evidence="19">
        <dbReference type="Rhea" id="RHEA:30144"/>
    </physiologicalReaction>
</comment>
<evidence type="ECO:0000256" key="14">
    <source>
        <dbReference type="ARBA" id="ARBA00037002"/>
    </source>
</evidence>
<keyword evidence="5" id="KW-0963">Cytoplasm</keyword>
<dbReference type="AlphaFoldDB" id="A0A1N7CTQ7"/>
<evidence type="ECO:0000256" key="10">
    <source>
        <dbReference type="ARBA" id="ARBA00023098"/>
    </source>
</evidence>
<organism evidence="25 26">
    <name type="scientific">Williamsia sterculiae</name>
    <dbReference type="NCBI Taxonomy" id="1344003"/>
    <lineage>
        <taxon>Bacteria</taxon>
        <taxon>Bacillati</taxon>
        <taxon>Actinomycetota</taxon>
        <taxon>Actinomycetes</taxon>
        <taxon>Mycobacteriales</taxon>
        <taxon>Nocardiaceae</taxon>
        <taxon>Williamsia</taxon>
    </lineage>
</organism>
<name>A0A1N7CTQ7_9NOCA</name>
<evidence type="ECO:0000313" key="25">
    <source>
        <dbReference type="EMBL" id="SIR66845.1"/>
    </source>
</evidence>
<evidence type="ECO:0000256" key="4">
    <source>
        <dbReference type="ARBA" id="ARBA00022475"/>
    </source>
</evidence>
<keyword evidence="8" id="KW-0276">Fatty acid metabolism</keyword>
<dbReference type="CDD" id="cd03443">
    <property type="entry name" value="PaaI_thioesterase"/>
    <property type="match status" value="1"/>
</dbReference>
<sequence length="188" mass="19373">MTAFFPVPADLDPADRAAAAPAPGQRLPGHGRDCYGCGPDAPHGLHLELFAGDGVAVTARMRVRPRFEGGPGTIHGGVLASAFDEVMGHVPTMCGRFCVTGHLQVDFAAPVPLGVDLYLRATALGVQRRKVFTEAHAWIVEPGPDGIAVEPGASGIPVAAAHGLFVQIDPASHYGAVAAGRRSGAQKS</sequence>
<evidence type="ECO:0000256" key="5">
    <source>
        <dbReference type="ARBA" id="ARBA00022490"/>
    </source>
</evidence>
<evidence type="ECO:0000256" key="23">
    <source>
        <dbReference type="ARBA" id="ARBA00048180"/>
    </source>
</evidence>
<evidence type="ECO:0000313" key="26">
    <source>
        <dbReference type="Proteomes" id="UP000186218"/>
    </source>
</evidence>
<keyword evidence="6" id="KW-0053">Apoptosis</keyword>
<keyword evidence="11" id="KW-0472">Membrane</keyword>
<comment type="catalytic activity">
    <reaction evidence="20">
        <text>hexadecanoyl-CoA + H2O = hexadecanoate + CoA + H(+)</text>
        <dbReference type="Rhea" id="RHEA:16645"/>
        <dbReference type="ChEBI" id="CHEBI:7896"/>
        <dbReference type="ChEBI" id="CHEBI:15377"/>
        <dbReference type="ChEBI" id="CHEBI:15378"/>
        <dbReference type="ChEBI" id="CHEBI:57287"/>
        <dbReference type="ChEBI" id="CHEBI:57379"/>
        <dbReference type="EC" id="3.1.2.2"/>
    </reaction>
    <physiologicalReaction direction="left-to-right" evidence="20">
        <dbReference type="Rhea" id="RHEA:16646"/>
    </physiologicalReaction>
</comment>
<dbReference type="PANTHER" id="PTHR12418">
    <property type="entry name" value="ACYL-COENZYME A THIOESTERASE THEM4"/>
    <property type="match status" value="1"/>
</dbReference>
<dbReference type="GO" id="GO:0006631">
    <property type="term" value="P:fatty acid metabolic process"/>
    <property type="evidence" value="ECO:0007669"/>
    <property type="project" value="UniProtKB-KW"/>
</dbReference>
<keyword evidence="12" id="KW-0966">Cell projection</keyword>
<evidence type="ECO:0000256" key="15">
    <source>
        <dbReference type="ARBA" id="ARBA00038456"/>
    </source>
</evidence>
<evidence type="ECO:0000256" key="3">
    <source>
        <dbReference type="ARBA" id="ARBA00004632"/>
    </source>
</evidence>
<comment type="subcellular location">
    <subcellularLocation>
        <location evidence="3">Cell projection</location>
        <location evidence="3">Ruffle membrane</location>
    </subcellularLocation>
    <subcellularLocation>
        <location evidence="2">Cytoplasm</location>
    </subcellularLocation>
    <subcellularLocation>
        <location evidence="1">Membrane</location>
        <topology evidence="1">Peripheral membrane protein</topology>
    </subcellularLocation>
</comment>
<feature type="domain" description="Thioesterase" evidence="24">
    <location>
        <begin position="72"/>
        <end position="140"/>
    </location>
</feature>
<keyword evidence="26" id="KW-1185">Reference proteome</keyword>
<gene>
    <name evidence="25" type="ORF">SAMN05445060_0352</name>
</gene>
<dbReference type="Proteomes" id="UP000186218">
    <property type="component" value="Unassembled WGS sequence"/>
</dbReference>
<reference evidence="25 26" key="1">
    <citation type="submission" date="2017-01" db="EMBL/GenBank/DDBJ databases">
        <authorList>
            <person name="Mah S.A."/>
            <person name="Swanson W.J."/>
            <person name="Moy G.W."/>
            <person name="Vacquier V.D."/>
        </authorList>
    </citation>
    <scope>NUCLEOTIDE SEQUENCE [LARGE SCALE GENOMIC DNA]</scope>
    <source>
        <strain evidence="25 26">CPCC 203464</strain>
    </source>
</reference>